<proteinExistence type="predicted"/>
<protein>
    <submittedName>
        <fullName evidence="11">Putative blue (Type 1) copper domain-containing protein</fullName>
    </submittedName>
</protein>
<feature type="binding site" evidence="7">
    <location>
        <position position="195"/>
    </location>
    <ligand>
        <name>Cu cation</name>
        <dbReference type="ChEBI" id="CHEBI:23378"/>
    </ligand>
</feature>
<evidence type="ECO:0000259" key="10">
    <source>
        <dbReference type="Pfam" id="PF00127"/>
    </source>
</evidence>
<dbReference type="Pfam" id="PF00127">
    <property type="entry name" value="Copper-bind"/>
    <property type="match status" value="1"/>
</dbReference>
<dbReference type="HOGENOM" id="CLU_1122649_0_0_2"/>
<evidence type="ECO:0000256" key="6">
    <source>
        <dbReference type="ARBA" id="ARBA00023008"/>
    </source>
</evidence>
<dbReference type="RefSeq" id="WP_015020534.1">
    <property type="nucleotide sequence ID" value="NC_018719.1"/>
</dbReference>
<evidence type="ECO:0000256" key="4">
    <source>
        <dbReference type="ARBA" id="ARBA00022764"/>
    </source>
</evidence>
<dbReference type="EMBL" id="CP002408">
    <property type="protein sequence ID" value="AFU60000.1"/>
    <property type="molecule type" value="Genomic_DNA"/>
</dbReference>
<dbReference type="Gene3D" id="2.60.40.420">
    <property type="entry name" value="Cupredoxins - blue copper proteins"/>
    <property type="match status" value="1"/>
</dbReference>
<dbReference type="CDD" id="cd13921">
    <property type="entry name" value="Amicyanin"/>
    <property type="match status" value="1"/>
</dbReference>
<dbReference type="InterPro" id="IPR008972">
    <property type="entry name" value="Cupredoxin"/>
</dbReference>
<dbReference type="AlphaFoldDB" id="K0IJ18"/>
<keyword evidence="6 7" id="KW-0186">Copper</keyword>
<feature type="binding site" evidence="7">
    <location>
        <position position="234"/>
    </location>
    <ligand>
        <name>Cu cation</name>
        <dbReference type="ChEBI" id="CHEBI:23378"/>
    </ligand>
</feature>
<dbReference type="PANTHER" id="PTHR36507:SF1">
    <property type="entry name" value="BLL1555 PROTEIN"/>
    <property type="match status" value="1"/>
</dbReference>
<feature type="region of interest" description="Disordered" evidence="8">
    <location>
        <begin position="124"/>
        <end position="146"/>
    </location>
</feature>
<dbReference type="PANTHER" id="PTHR36507">
    <property type="entry name" value="BLL1555 PROTEIN"/>
    <property type="match status" value="1"/>
</dbReference>
<keyword evidence="5" id="KW-0249">Electron transport</keyword>
<dbReference type="KEGG" id="nga:Ngar_c30840"/>
<evidence type="ECO:0000256" key="7">
    <source>
        <dbReference type="PIRSR" id="PIRSR602386-1"/>
    </source>
</evidence>
<dbReference type="STRING" id="1237085.Ngar_c30840"/>
<evidence type="ECO:0000313" key="12">
    <source>
        <dbReference type="Proteomes" id="UP000008037"/>
    </source>
</evidence>
<comment type="cofactor">
    <cofactor evidence="7">
        <name>Cu cation</name>
        <dbReference type="ChEBI" id="CHEBI:23378"/>
    </cofactor>
    <text evidence="7">Binds 1 copper ion per subunit.</text>
</comment>
<reference evidence="11 12" key="1">
    <citation type="journal article" date="2012" name="Environ. Microbiol.">
        <title>The genome of the ammonia-oxidizing Candidatus Nitrososphaera gargensis: insights into metabolic versatility and environmental adaptations.</title>
        <authorList>
            <person name="Spang A."/>
            <person name="Poehlein A."/>
            <person name="Offre P."/>
            <person name="Zumbragel S."/>
            <person name="Haider S."/>
            <person name="Rychlik N."/>
            <person name="Nowka B."/>
            <person name="Schmeisser C."/>
            <person name="Lebedeva E.V."/>
            <person name="Rattei T."/>
            <person name="Bohm C."/>
            <person name="Schmid M."/>
            <person name="Galushko A."/>
            <person name="Hatzenpichler R."/>
            <person name="Weinmaier T."/>
            <person name="Daniel R."/>
            <person name="Schleper C."/>
            <person name="Spieck E."/>
            <person name="Streit W."/>
            <person name="Wagner M."/>
        </authorList>
    </citation>
    <scope>NUCLEOTIDE SEQUENCE [LARGE SCALE GENOMIC DNA]</scope>
    <source>
        <strain evidence="12">Ga9.2</strain>
    </source>
</reference>
<dbReference type="InterPro" id="IPR000923">
    <property type="entry name" value="BlueCu_1"/>
</dbReference>
<keyword evidence="9" id="KW-0472">Membrane</keyword>
<evidence type="ECO:0000256" key="9">
    <source>
        <dbReference type="SAM" id="Phobius"/>
    </source>
</evidence>
<dbReference type="GO" id="GO:0009055">
    <property type="term" value="F:electron transfer activity"/>
    <property type="evidence" value="ECO:0007669"/>
    <property type="project" value="InterPro"/>
</dbReference>
<evidence type="ECO:0000256" key="3">
    <source>
        <dbReference type="ARBA" id="ARBA00022723"/>
    </source>
</evidence>
<dbReference type="OrthoDB" id="11836at2157"/>
<dbReference type="BioCyc" id="CNIT1237085:G1324-3084-MONOMER"/>
<evidence type="ECO:0000256" key="1">
    <source>
        <dbReference type="ARBA" id="ARBA00004418"/>
    </source>
</evidence>
<sequence>MAPEPKKDDAQKGGYSPDMKTVGLAILAMGISLLLVIIAWMAIGVDPDYSAEVMQEQQASLREQYGLPPEETLTAAQLETPPSLRGLENATDNATSLATSSNATGSNQTTTIVGNQTAAGNATGIGNQTSAAPGNQTNQTAATGNATAAAPAGGTAAVSIVQGASSKTNDAYNPNPAQISAGSAVTWTNDDSVPHTATSGQNATPDGTFDSGILQQGASFSFTFEEAGEYPYFCTLHPNMVGTVSVS</sequence>
<dbReference type="InterPro" id="IPR035668">
    <property type="entry name" value="Amicyanin"/>
</dbReference>
<keyword evidence="9" id="KW-1133">Transmembrane helix</keyword>
<keyword evidence="12" id="KW-1185">Reference proteome</keyword>
<feature type="compositionally biased region" description="Polar residues" evidence="8">
    <location>
        <begin position="124"/>
        <end position="133"/>
    </location>
</feature>
<dbReference type="GO" id="GO:0005507">
    <property type="term" value="F:copper ion binding"/>
    <property type="evidence" value="ECO:0007669"/>
    <property type="project" value="InterPro"/>
</dbReference>
<feature type="binding site" evidence="7">
    <location>
        <position position="237"/>
    </location>
    <ligand>
        <name>Cu cation</name>
        <dbReference type="ChEBI" id="CHEBI:23378"/>
    </ligand>
</feature>
<dbReference type="SUPFAM" id="SSF49503">
    <property type="entry name" value="Cupredoxins"/>
    <property type="match status" value="1"/>
</dbReference>
<dbReference type="InterPro" id="IPR052721">
    <property type="entry name" value="ET_Amicyanin"/>
</dbReference>
<name>K0IJ18_NITGG</name>
<keyword evidence="2" id="KW-0813">Transport</keyword>
<evidence type="ECO:0000313" key="11">
    <source>
        <dbReference type="EMBL" id="AFU60000.1"/>
    </source>
</evidence>
<accession>K0IJ18</accession>
<feature type="binding site" evidence="7">
    <location>
        <position position="240"/>
    </location>
    <ligand>
        <name>Cu cation</name>
        <dbReference type="ChEBI" id="CHEBI:23378"/>
    </ligand>
</feature>
<organism evidence="11 12">
    <name type="scientific">Nitrososphaera gargensis (strain Ga9.2)</name>
    <dbReference type="NCBI Taxonomy" id="1237085"/>
    <lineage>
        <taxon>Archaea</taxon>
        <taxon>Nitrososphaerota</taxon>
        <taxon>Nitrososphaeria</taxon>
        <taxon>Nitrososphaerales</taxon>
        <taxon>Nitrososphaeraceae</taxon>
        <taxon>Nitrososphaera</taxon>
    </lineage>
</organism>
<gene>
    <name evidence="11" type="ordered locus">Ngar_c30840</name>
</gene>
<evidence type="ECO:0000256" key="2">
    <source>
        <dbReference type="ARBA" id="ARBA00022448"/>
    </source>
</evidence>
<keyword evidence="4" id="KW-0574">Periplasm</keyword>
<evidence type="ECO:0000256" key="5">
    <source>
        <dbReference type="ARBA" id="ARBA00022982"/>
    </source>
</evidence>
<keyword evidence="3 7" id="KW-0479">Metal-binding</keyword>
<dbReference type="PRINTS" id="PR00155">
    <property type="entry name" value="AMICYANIN"/>
</dbReference>
<dbReference type="Proteomes" id="UP000008037">
    <property type="component" value="Chromosome"/>
</dbReference>
<dbReference type="GeneID" id="13796894"/>
<dbReference type="InParanoid" id="K0IJ18"/>
<feature type="transmembrane region" description="Helical" evidence="9">
    <location>
        <begin position="21"/>
        <end position="43"/>
    </location>
</feature>
<dbReference type="InterPro" id="IPR002386">
    <property type="entry name" value="Amicyanin/Pseudoazurin"/>
</dbReference>
<keyword evidence="9" id="KW-0812">Transmembrane</keyword>
<dbReference type="GO" id="GO:0042597">
    <property type="term" value="C:periplasmic space"/>
    <property type="evidence" value="ECO:0007669"/>
    <property type="project" value="UniProtKB-SubCell"/>
</dbReference>
<feature type="compositionally biased region" description="Low complexity" evidence="8">
    <location>
        <begin position="134"/>
        <end position="146"/>
    </location>
</feature>
<evidence type="ECO:0000256" key="8">
    <source>
        <dbReference type="SAM" id="MobiDB-lite"/>
    </source>
</evidence>
<feature type="domain" description="Blue (type 1) copper" evidence="10">
    <location>
        <begin position="170"/>
        <end position="246"/>
    </location>
</feature>
<comment type="subcellular location">
    <subcellularLocation>
        <location evidence="1">Periplasm</location>
    </subcellularLocation>
</comment>